<keyword evidence="1" id="KW-1133">Transmembrane helix</keyword>
<reference evidence="3 4" key="1">
    <citation type="submission" date="2020-02" db="EMBL/GenBank/DDBJ databases">
        <title>Genomic and physiological characterization of two novel Nitrospinaceae genera.</title>
        <authorList>
            <person name="Mueller A.J."/>
            <person name="Jung M.-Y."/>
            <person name="Strachan C.R."/>
            <person name="Herbold C.W."/>
            <person name="Kirkegaard R.H."/>
            <person name="Daims H."/>
        </authorList>
    </citation>
    <scope>NUCLEOTIDE SEQUENCE [LARGE SCALE GENOMIC DNA]</scope>
    <source>
        <strain evidence="3">EB</strain>
    </source>
</reference>
<dbReference type="KEGG" id="nli:G3M70_04730"/>
<gene>
    <name evidence="3" type="ORF">G3M70_04730</name>
</gene>
<organism evidence="3 4">
    <name type="scientific">Candidatus Nitronauta litoralis</name>
    <dbReference type="NCBI Taxonomy" id="2705533"/>
    <lineage>
        <taxon>Bacteria</taxon>
        <taxon>Pseudomonadati</taxon>
        <taxon>Nitrospinota/Tectimicrobiota group</taxon>
        <taxon>Nitrospinota</taxon>
        <taxon>Nitrospinia</taxon>
        <taxon>Nitrospinales</taxon>
        <taxon>Nitrospinaceae</taxon>
        <taxon>Candidatus Nitronauta</taxon>
    </lineage>
</organism>
<dbReference type="AlphaFoldDB" id="A0A7T0FZI7"/>
<keyword evidence="1" id="KW-0812">Transmembrane</keyword>
<feature type="transmembrane region" description="Helical" evidence="1">
    <location>
        <begin position="62"/>
        <end position="83"/>
    </location>
</feature>
<proteinExistence type="predicted"/>
<feature type="domain" description="DUF2231" evidence="2">
    <location>
        <begin position="32"/>
        <end position="148"/>
    </location>
</feature>
<sequence length="156" mass="16957">MALSLYSDFAGHHEKPRTEQPVSKTQMISTPSLHPFFSHFPLALFIGGIVLLFLSKKNSKPVLAGAASLNFTFGLLATALAVLTGMLASDLGLRQVTEVEGHQGYAFAMMLTYVASTVYSYTSKYSVAAKWIYAINLLFLGATYYSGYLLVFHSAG</sequence>
<dbReference type="InterPro" id="IPR019251">
    <property type="entry name" value="DUF2231_TM"/>
</dbReference>
<feature type="transmembrane region" description="Helical" evidence="1">
    <location>
        <begin position="103"/>
        <end position="121"/>
    </location>
</feature>
<dbReference type="EMBL" id="CP048685">
    <property type="protein sequence ID" value="QPJ61230.1"/>
    <property type="molecule type" value="Genomic_DNA"/>
</dbReference>
<name>A0A7T0FZI7_9BACT</name>
<keyword evidence="1" id="KW-0472">Membrane</keyword>
<evidence type="ECO:0000313" key="4">
    <source>
        <dbReference type="Proteomes" id="UP000594688"/>
    </source>
</evidence>
<evidence type="ECO:0000256" key="1">
    <source>
        <dbReference type="SAM" id="Phobius"/>
    </source>
</evidence>
<feature type="transmembrane region" description="Helical" evidence="1">
    <location>
        <begin position="133"/>
        <end position="155"/>
    </location>
</feature>
<dbReference type="Pfam" id="PF09990">
    <property type="entry name" value="DUF2231"/>
    <property type="match status" value="1"/>
</dbReference>
<evidence type="ECO:0000313" key="3">
    <source>
        <dbReference type="EMBL" id="QPJ61230.1"/>
    </source>
</evidence>
<dbReference type="Proteomes" id="UP000594688">
    <property type="component" value="Chromosome"/>
</dbReference>
<feature type="transmembrane region" description="Helical" evidence="1">
    <location>
        <begin position="36"/>
        <end position="55"/>
    </location>
</feature>
<evidence type="ECO:0000259" key="2">
    <source>
        <dbReference type="Pfam" id="PF09990"/>
    </source>
</evidence>
<accession>A0A7T0FZI7</accession>
<protein>
    <recommendedName>
        <fullName evidence="2">DUF2231 domain-containing protein</fullName>
    </recommendedName>
</protein>